<evidence type="ECO:0000313" key="5">
    <source>
        <dbReference type="Proteomes" id="UP000002630"/>
    </source>
</evidence>
<keyword evidence="1" id="KW-0040">ANK repeat</keyword>
<gene>
    <name evidence="4" type="ORF">Esi_0062_0088</name>
</gene>
<dbReference type="SMART" id="SM00248">
    <property type="entry name" value="ANK"/>
    <property type="match status" value="6"/>
</dbReference>
<keyword evidence="5" id="KW-1185">Reference proteome</keyword>
<feature type="repeat" description="ANK" evidence="1">
    <location>
        <begin position="249"/>
        <end position="281"/>
    </location>
</feature>
<dbReference type="Gene3D" id="3.40.800.20">
    <property type="entry name" value="Histone deacetylase domain"/>
    <property type="match status" value="1"/>
</dbReference>
<dbReference type="SUPFAM" id="SSF52768">
    <property type="entry name" value="Arginase/deacetylase"/>
    <property type="match status" value="1"/>
</dbReference>
<dbReference type="CDD" id="cd11599">
    <property type="entry name" value="HDAC_classII_2"/>
    <property type="match status" value="1"/>
</dbReference>
<reference evidence="4 5" key="1">
    <citation type="journal article" date="2010" name="Nature">
        <title>The Ectocarpus genome and the independent evolution of multicellularity in brown algae.</title>
        <authorList>
            <person name="Cock J.M."/>
            <person name="Sterck L."/>
            <person name="Rouze P."/>
            <person name="Scornet D."/>
            <person name="Allen A.E."/>
            <person name="Amoutzias G."/>
            <person name="Anthouard V."/>
            <person name="Artiguenave F."/>
            <person name="Aury J.M."/>
            <person name="Badger J.H."/>
            <person name="Beszteri B."/>
            <person name="Billiau K."/>
            <person name="Bonnet E."/>
            <person name="Bothwell J.H."/>
            <person name="Bowler C."/>
            <person name="Boyen C."/>
            <person name="Brownlee C."/>
            <person name="Carrano C.J."/>
            <person name="Charrier B."/>
            <person name="Cho G.Y."/>
            <person name="Coelho S.M."/>
            <person name="Collen J."/>
            <person name="Corre E."/>
            <person name="Da Silva C."/>
            <person name="Delage L."/>
            <person name="Delaroque N."/>
            <person name="Dittami S.M."/>
            <person name="Doulbeau S."/>
            <person name="Elias M."/>
            <person name="Farnham G."/>
            <person name="Gachon C.M."/>
            <person name="Gschloessl B."/>
            <person name="Heesch S."/>
            <person name="Jabbari K."/>
            <person name="Jubin C."/>
            <person name="Kawai H."/>
            <person name="Kimura K."/>
            <person name="Kloareg B."/>
            <person name="Kupper F.C."/>
            <person name="Lang D."/>
            <person name="Le Bail A."/>
            <person name="Leblanc C."/>
            <person name="Lerouge P."/>
            <person name="Lohr M."/>
            <person name="Lopez P.J."/>
            <person name="Martens C."/>
            <person name="Maumus F."/>
            <person name="Michel G."/>
            <person name="Miranda-Saavedra D."/>
            <person name="Morales J."/>
            <person name="Moreau H."/>
            <person name="Motomura T."/>
            <person name="Nagasato C."/>
            <person name="Napoli C.A."/>
            <person name="Nelson D.R."/>
            <person name="Nyvall-Collen P."/>
            <person name="Peters A.F."/>
            <person name="Pommier C."/>
            <person name="Potin P."/>
            <person name="Poulain J."/>
            <person name="Quesneville H."/>
            <person name="Read B."/>
            <person name="Rensing S.A."/>
            <person name="Ritter A."/>
            <person name="Rousvoal S."/>
            <person name="Samanta M."/>
            <person name="Samson G."/>
            <person name="Schroeder D.C."/>
            <person name="Segurens B."/>
            <person name="Strittmatter M."/>
            <person name="Tonon T."/>
            <person name="Tregear J.W."/>
            <person name="Valentin K."/>
            <person name="von Dassow P."/>
            <person name="Yamagishi T."/>
            <person name="Van de Peer Y."/>
            <person name="Wincker P."/>
        </authorList>
    </citation>
    <scope>NUCLEOTIDE SEQUENCE [LARGE SCALE GENOMIC DNA]</scope>
    <source>
        <strain evidence="5">Ec32 / CCAP1310/4</strain>
    </source>
</reference>
<feature type="compositionally biased region" description="Low complexity" evidence="2">
    <location>
        <begin position="884"/>
        <end position="899"/>
    </location>
</feature>
<feature type="region of interest" description="Disordered" evidence="2">
    <location>
        <begin position="346"/>
        <end position="400"/>
    </location>
</feature>
<dbReference type="InterPro" id="IPR023696">
    <property type="entry name" value="Ureohydrolase_dom_sf"/>
</dbReference>
<dbReference type="PRINTS" id="PR01270">
    <property type="entry name" value="HDASUPER"/>
</dbReference>
<dbReference type="GO" id="GO:0004407">
    <property type="term" value="F:histone deacetylase activity"/>
    <property type="evidence" value="ECO:0007669"/>
    <property type="project" value="TreeGrafter"/>
</dbReference>
<feature type="compositionally biased region" description="Acidic residues" evidence="2">
    <location>
        <begin position="110"/>
        <end position="124"/>
    </location>
</feature>
<dbReference type="PROSITE" id="PS50297">
    <property type="entry name" value="ANK_REP_REGION"/>
    <property type="match status" value="2"/>
</dbReference>
<protein>
    <submittedName>
        <fullName evidence="4">Histone deacetylase 1 HDAC Hda1p</fullName>
    </submittedName>
</protein>
<dbReference type="InterPro" id="IPR023801">
    <property type="entry name" value="His_deacetylse_dom"/>
</dbReference>
<dbReference type="eggNOG" id="KOG1343">
    <property type="taxonomic scope" value="Eukaryota"/>
</dbReference>
<proteinExistence type="predicted"/>
<feature type="repeat" description="ANK" evidence="1">
    <location>
        <begin position="282"/>
        <end position="306"/>
    </location>
</feature>
<organism evidence="4 5">
    <name type="scientific">Ectocarpus siliculosus</name>
    <name type="common">Brown alga</name>
    <name type="synonym">Conferva siliculosa</name>
    <dbReference type="NCBI Taxonomy" id="2880"/>
    <lineage>
        <taxon>Eukaryota</taxon>
        <taxon>Sar</taxon>
        <taxon>Stramenopiles</taxon>
        <taxon>Ochrophyta</taxon>
        <taxon>PX clade</taxon>
        <taxon>Phaeophyceae</taxon>
        <taxon>Ectocarpales</taxon>
        <taxon>Ectocarpaceae</taxon>
        <taxon>Ectocarpus</taxon>
    </lineage>
</organism>
<dbReference type="Pfam" id="PF00850">
    <property type="entry name" value="Hist_deacetyl"/>
    <property type="match status" value="1"/>
</dbReference>
<evidence type="ECO:0000313" key="4">
    <source>
        <dbReference type="EMBL" id="CBN77725.1"/>
    </source>
</evidence>
<dbReference type="Pfam" id="PF00023">
    <property type="entry name" value="Ank"/>
    <property type="match status" value="2"/>
</dbReference>
<accession>D8LR52</accession>
<feature type="region of interest" description="Disordered" evidence="2">
    <location>
        <begin position="857"/>
        <end position="941"/>
    </location>
</feature>
<dbReference type="GO" id="GO:0005737">
    <property type="term" value="C:cytoplasm"/>
    <property type="evidence" value="ECO:0007669"/>
    <property type="project" value="TreeGrafter"/>
</dbReference>
<dbReference type="Gene3D" id="1.25.40.20">
    <property type="entry name" value="Ankyrin repeat-containing domain"/>
    <property type="match status" value="2"/>
</dbReference>
<feature type="domain" description="Histone deacetylase" evidence="3">
    <location>
        <begin position="484"/>
        <end position="782"/>
    </location>
</feature>
<dbReference type="eggNOG" id="KOG4177">
    <property type="taxonomic scope" value="Eukaryota"/>
</dbReference>
<feature type="compositionally biased region" description="Low complexity" evidence="2">
    <location>
        <begin position="857"/>
        <end position="869"/>
    </location>
</feature>
<dbReference type="PANTHER" id="PTHR10625:SF26">
    <property type="entry name" value="HISTONE DEACETYLASE DOMAIN-CONTAINING PROTEIN"/>
    <property type="match status" value="1"/>
</dbReference>
<dbReference type="EMBL" id="FN649741">
    <property type="protein sequence ID" value="CBN77725.1"/>
    <property type="molecule type" value="Genomic_DNA"/>
</dbReference>
<dbReference type="SUPFAM" id="SSF48403">
    <property type="entry name" value="Ankyrin repeat"/>
    <property type="match status" value="1"/>
</dbReference>
<feature type="compositionally biased region" description="Gly residues" evidence="2">
    <location>
        <begin position="80"/>
        <end position="91"/>
    </location>
</feature>
<dbReference type="OrthoDB" id="424012at2759"/>
<dbReference type="Proteomes" id="UP000002630">
    <property type="component" value="Linkage Group LG16"/>
</dbReference>
<evidence type="ECO:0000256" key="2">
    <source>
        <dbReference type="SAM" id="MobiDB-lite"/>
    </source>
</evidence>
<dbReference type="InterPro" id="IPR037138">
    <property type="entry name" value="His_deacetylse_dom_sf"/>
</dbReference>
<feature type="repeat" description="ANK" evidence="1">
    <location>
        <begin position="140"/>
        <end position="172"/>
    </location>
</feature>
<dbReference type="STRING" id="2880.D8LR52"/>
<dbReference type="EMBL" id="FN648841">
    <property type="protein sequence ID" value="CBN77725.1"/>
    <property type="molecule type" value="Genomic_DNA"/>
</dbReference>
<dbReference type="InterPro" id="IPR036770">
    <property type="entry name" value="Ankyrin_rpt-contain_sf"/>
</dbReference>
<evidence type="ECO:0000259" key="3">
    <source>
        <dbReference type="Pfam" id="PF00850"/>
    </source>
</evidence>
<feature type="compositionally biased region" description="Gly residues" evidence="2">
    <location>
        <begin position="49"/>
        <end position="65"/>
    </location>
</feature>
<evidence type="ECO:0000256" key="1">
    <source>
        <dbReference type="PROSITE-ProRule" id="PRU00023"/>
    </source>
</evidence>
<dbReference type="InterPro" id="IPR002110">
    <property type="entry name" value="Ankyrin_rpt"/>
</dbReference>
<dbReference type="InterPro" id="IPR000286">
    <property type="entry name" value="HDACs"/>
</dbReference>
<name>D8LR52_ECTSI</name>
<dbReference type="PROSITE" id="PS50088">
    <property type="entry name" value="ANK_REPEAT"/>
    <property type="match status" value="3"/>
</dbReference>
<sequence length="941" mass="98850">MSSSSDEDFRSYHRPYPLHDAAEAGDMETLTQILRPRQPKKPASISSAAGGGEGEAAAGGDGRGGVAPMDEEGDAAAAAGTGGGEADGGAGKAEAEGIENNSHRHPAGGGDDESSDDDDDDDELGGFRPPSVDLEERDHEGCTPLHVALTAKNLDAARLLLECGAGTTRRLEGSTPAHVALSVASVGRHRGFANAALKLLLEYHHDVSVKDDRGQTLLHLAASFGLDDAMATLLEAPRGRELMDSKERLSCRPLHLAALAGHVGATRALISAGCDASFTNLHGNTALHLACSKARWGVARVLLEDGKASVVACNKNKQTPAAVALKQGLRIPDTLPELHEAAATATATIGNDDSTNGTTANPEQERGSSSSSSSSNRGKVKKKAKWEFPVAGGSGRGDDTAAAAAAAGNAVGNGGIRQAGAGAGDGDVAGNGGVGAAAGGGGGGGGGGGAAGAPKTRTAVLHHPLCLQHHSCPPIRRWGADPPPENVKRLEVIYNEDSGVLRADEFSGLEWDSNPSRAELVDVLRVHDFNYVEKLERLCSNIPEGPGSLSHLDGDTAVSHDSLEGAFPPAGSVWDGVDRFMTGRNRNPFCPVRPPGHHPATRGLVTCPNDATGSHGFSLLNNVAIGAAYARCVHRHTGVERVAIVDFDVHHGNGTEAIVKALVPKVEEASIKTPFCQGLLQQPLVLDVGMPLPEIGDTPGASRHRWRDVYRKDILPKLVAFNPDIILVSAGFDAHKKDVINYGYIGLLEEDYEWVTQQLVQVANRCCEGRLVSVLEGGYRIQGGIVSAFGRSVAGHVRALVDGCESRQEWSAADAEWESNFERRLLQERERKRKQRLEQQLQAMEAKKNQLRIAMLQQQQQEQQEQQEQAGTNGDAAPGAQHSAGPHAGGDQAAAAAVASRVETDGQPPRQEAGGGDEGALPSKRRRTNVDYVALQKKLQA</sequence>
<dbReference type="OMA" id="TEADYEW"/>
<dbReference type="PANTHER" id="PTHR10625">
    <property type="entry name" value="HISTONE DEACETYLASE HDAC1-RELATED"/>
    <property type="match status" value="1"/>
</dbReference>
<dbReference type="InParanoid" id="D8LR52"/>
<feature type="region of interest" description="Disordered" evidence="2">
    <location>
        <begin position="1"/>
        <end position="138"/>
    </location>
</feature>
<dbReference type="Pfam" id="PF12796">
    <property type="entry name" value="Ank_2"/>
    <property type="match status" value="1"/>
</dbReference>
<feature type="compositionally biased region" description="Polar residues" evidence="2">
    <location>
        <begin position="349"/>
        <end position="362"/>
    </location>
</feature>
<dbReference type="GO" id="GO:0000118">
    <property type="term" value="C:histone deacetylase complex"/>
    <property type="evidence" value="ECO:0007669"/>
    <property type="project" value="TreeGrafter"/>
</dbReference>
<dbReference type="AlphaFoldDB" id="D8LR52"/>
<dbReference type="GO" id="GO:0040029">
    <property type="term" value="P:epigenetic regulation of gene expression"/>
    <property type="evidence" value="ECO:0007669"/>
    <property type="project" value="TreeGrafter"/>
</dbReference>